<evidence type="ECO:0000313" key="3">
    <source>
        <dbReference type="Proteomes" id="UP000826656"/>
    </source>
</evidence>
<dbReference type="PANTHER" id="PTHR33437:SF2">
    <property type="entry name" value="OS06G0361200 PROTEIN"/>
    <property type="match status" value="1"/>
</dbReference>
<comment type="caution">
    <text evidence="2">The sequence shown here is derived from an EMBL/GenBank/DDBJ whole genome shotgun (WGS) entry which is preliminary data.</text>
</comment>
<sequence>MELIMSSPGKDMTLVHDPRKGRDKQEPKRWSKFLPKNDNKESMNVNVSLINFTTKEDKKQSVRTNFQARSNQKSILREMREKEYPFLDSDVSANFDELLELKLIELPEMKRPNEAGKVDDPNYCKYHRLVSHPLEKSFVLKYRVMLLVREKKIVLDDEKASSNQISITFGSFDPIQICISEKHEEESLEQDKSQVDIDGHEGWIHVTR</sequence>
<dbReference type="PANTHER" id="PTHR33437">
    <property type="entry name" value="OS06G0361200 PROTEIN"/>
    <property type="match status" value="1"/>
</dbReference>
<organism evidence="2 3">
    <name type="scientific">Solanum tuberosum</name>
    <name type="common">Potato</name>
    <dbReference type="NCBI Taxonomy" id="4113"/>
    <lineage>
        <taxon>Eukaryota</taxon>
        <taxon>Viridiplantae</taxon>
        <taxon>Streptophyta</taxon>
        <taxon>Embryophyta</taxon>
        <taxon>Tracheophyta</taxon>
        <taxon>Spermatophyta</taxon>
        <taxon>Magnoliopsida</taxon>
        <taxon>eudicotyledons</taxon>
        <taxon>Gunneridae</taxon>
        <taxon>Pentapetalae</taxon>
        <taxon>asterids</taxon>
        <taxon>lamiids</taxon>
        <taxon>Solanales</taxon>
        <taxon>Solanaceae</taxon>
        <taxon>Solanoideae</taxon>
        <taxon>Solaneae</taxon>
        <taxon>Solanum</taxon>
    </lineage>
</organism>
<keyword evidence="3" id="KW-1185">Reference proteome</keyword>
<protein>
    <recommendedName>
        <fullName evidence="4">Retrotransposon gag protein</fullName>
    </recommendedName>
</protein>
<proteinExistence type="predicted"/>
<feature type="compositionally biased region" description="Basic and acidic residues" evidence="1">
    <location>
        <begin position="13"/>
        <end position="39"/>
    </location>
</feature>
<reference evidence="2 3" key="1">
    <citation type="journal article" date="2021" name="bioRxiv">
        <title>Chromosome-scale and haplotype-resolved genome assembly of a tetraploid potato cultivar.</title>
        <authorList>
            <person name="Sun H."/>
            <person name="Jiao W.-B."/>
            <person name="Krause K."/>
            <person name="Campoy J.A."/>
            <person name="Goel M."/>
            <person name="Folz-Donahue K."/>
            <person name="Kukat C."/>
            <person name="Huettel B."/>
            <person name="Schneeberger K."/>
        </authorList>
    </citation>
    <scope>NUCLEOTIDE SEQUENCE [LARGE SCALE GENOMIC DNA]</scope>
    <source>
        <strain evidence="2">SolTubOtavaFocal</strain>
        <tissue evidence="2">Leaves</tissue>
    </source>
</reference>
<feature type="region of interest" description="Disordered" evidence="1">
    <location>
        <begin position="1"/>
        <end position="39"/>
    </location>
</feature>
<dbReference type="Proteomes" id="UP000826656">
    <property type="component" value="Unassembled WGS sequence"/>
</dbReference>
<gene>
    <name evidence="2" type="ORF">KY290_000814</name>
</gene>
<evidence type="ECO:0000313" key="2">
    <source>
        <dbReference type="EMBL" id="KAH0781216.1"/>
    </source>
</evidence>
<dbReference type="EMBL" id="JAIVGD010000001">
    <property type="protein sequence ID" value="KAH0781216.1"/>
    <property type="molecule type" value="Genomic_DNA"/>
</dbReference>
<evidence type="ECO:0008006" key="4">
    <source>
        <dbReference type="Google" id="ProtNLM"/>
    </source>
</evidence>
<name>A0ABQ7WLT0_SOLTU</name>
<evidence type="ECO:0000256" key="1">
    <source>
        <dbReference type="SAM" id="MobiDB-lite"/>
    </source>
</evidence>
<accession>A0ABQ7WLT0</accession>